<dbReference type="SUPFAM" id="SSF55890">
    <property type="entry name" value="Sporulation response regulatory protein Spo0B"/>
    <property type="match status" value="1"/>
</dbReference>
<feature type="domain" description="SpoOB alpha-helical" evidence="4">
    <location>
        <begin position="4"/>
        <end position="58"/>
    </location>
</feature>
<dbReference type="Proteomes" id="UP000515847">
    <property type="component" value="Chromosome"/>
</dbReference>
<dbReference type="GO" id="GO:0000155">
    <property type="term" value="F:phosphorelay sensor kinase activity"/>
    <property type="evidence" value="ECO:0007669"/>
    <property type="project" value="InterPro"/>
</dbReference>
<evidence type="ECO:0000313" key="5">
    <source>
        <dbReference type="EMBL" id="QNB45066.1"/>
    </source>
</evidence>
<keyword evidence="3" id="KW-0418">Kinase</keyword>
<keyword evidence="1" id="KW-0597">Phosphoprotein</keyword>
<keyword evidence="2" id="KW-0808">Transferase</keyword>
<sequence>MKRVAELDYLEKLLEAQKIIRHDCMNHFQVVHGYLQIGRPETAREYLMKATKSFQRYSVLGKICLPQLQAYLTWALASLGEQGDFLTIQVEDSLEAWKEDDGEVAEVISALFEPLLKDLPQQQVQCQMLIGGKEYTHIHLLVHGQEYLVKEYAGRIKAWSEARHFRNFTVRSELTDVLRIQVGKETNNYGNNRQ</sequence>
<dbReference type="Pfam" id="PF14689">
    <property type="entry name" value="SPOB_a"/>
    <property type="match status" value="1"/>
</dbReference>
<gene>
    <name evidence="5" type="ORF">BR63_01240</name>
</gene>
<evidence type="ECO:0000256" key="3">
    <source>
        <dbReference type="ARBA" id="ARBA00022777"/>
    </source>
</evidence>
<dbReference type="AlphaFoldDB" id="A0A7G6DZ12"/>
<dbReference type="KEGG" id="tfr:BR63_01240"/>
<dbReference type="EMBL" id="CP045798">
    <property type="protein sequence ID" value="QNB45066.1"/>
    <property type="molecule type" value="Genomic_DNA"/>
</dbReference>
<evidence type="ECO:0000256" key="1">
    <source>
        <dbReference type="ARBA" id="ARBA00022553"/>
    </source>
</evidence>
<evidence type="ECO:0000259" key="4">
    <source>
        <dbReference type="Pfam" id="PF14689"/>
    </source>
</evidence>
<dbReference type="InterPro" id="IPR039506">
    <property type="entry name" value="SPOB_a"/>
</dbReference>
<evidence type="ECO:0000313" key="6">
    <source>
        <dbReference type="Proteomes" id="UP000515847"/>
    </source>
</evidence>
<name>A0A7G6DZ12_THEFR</name>
<proteinExistence type="predicted"/>
<accession>A0A7G6DZ12</accession>
<keyword evidence="6" id="KW-1185">Reference proteome</keyword>
<evidence type="ECO:0000256" key="2">
    <source>
        <dbReference type="ARBA" id="ARBA00022679"/>
    </source>
</evidence>
<reference evidence="5 6" key="1">
    <citation type="journal article" date="2019" name="Front. Microbiol.">
        <title>Thermoanaerosceptrum fracticalcis gen. nov. sp. nov., a Novel Fumarate-Fermenting Microorganism From a Deep Fractured Carbonate Aquifer of the US Great Basin.</title>
        <authorList>
            <person name="Hamilton-Brehm S.D."/>
            <person name="Stewart L.E."/>
            <person name="Zavarin M."/>
            <person name="Caldwell M."/>
            <person name="Lawson P.A."/>
            <person name="Onstott T.C."/>
            <person name="Grzymski J."/>
            <person name="Neveux I."/>
            <person name="Lollar B.S."/>
            <person name="Russell C.E."/>
            <person name="Moser D.P."/>
        </authorList>
    </citation>
    <scope>NUCLEOTIDE SEQUENCE [LARGE SCALE GENOMIC DNA]</scope>
    <source>
        <strain evidence="5 6">DRI-13</strain>
    </source>
</reference>
<protein>
    <recommendedName>
        <fullName evidence="4">SpoOB alpha-helical domain-containing protein</fullName>
    </recommendedName>
</protein>
<dbReference type="InterPro" id="IPR016120">
    <property type="entry name" value="Sig_transdc_His_kin_SpoOB"/>
</dbReference>
<organism evidence="5 6">
    <name type="scientific">Thermanaerosceptrum fracticalcis</name>
    <dbReference type="NCBI Taxonomy" id="1712410"/>
    <lineage>
        <taxon>Bacteria</taxon>
        <taxon>Bacillati</taxon>
        <taxon>Bacillota</taxon>
        <taxon>Clostridia</taxon>
        <taxon>Eubacteriales</taxon>
        <taxon>Peptococcaceae</taxon>
        <taxon>Thermanaerosceptrum</taxon>
    </lineage>
</organism>
<dbReference type="Gene3D" id="1.10.287.130">
    <property type="match status" value="1"/>
</dbReference>